<sequence>MSHQVPDDKRENLLDVAIRKYPKDMISKIFNLRLFLVSKVVDQTSKETIKDFLGKYLGQSEVDPIVGLSFLYPGATIHLLQSSSEKMFEFLHILVRDQKLLGMWPFRVLLSTDNVPMETIRFFDMTTIDSMKQDFFTANAAVEISIAEVYNALLALAENLSAMTDLRRTDAMQNLLREFFKYLPADFRVLNFADNNELTSLEEYLELFDTPSEWTPMFESGWPIQEQHELVTIERISEIDTEQQQNPNQK</sequence>
<protein>
    <submittedName>
        <fullName evidence="1">Uncharacterized protein</fullName>
    </submittedName>
</protein>
<dbReference type="PANTHER" id="PTHR34035:SF1">
    <property type="entry name" value="TESTIS-EXPRESSED PROTEIN 47"/>
    <property type="match status" value="1"/>
</dbReference>
<dbReference type="GeneID" id="94846144"/>
<reference evidence="1" key="1">
    <citation type="submission" date="2016-10" db="EMBL/GenBank/DDBJ databases">
        <authorList>
            <person name="Benchimol M."/>
            <person name="Almeida L.G."/>
            <person name="Vasconcelos A.T."/>
            <person name="Perreira-Neves A."/>
            <person name="Rosa I.A."/>
            <person name="Tasca T."/>
            <person name="Bogo M.R."/>
            <person name="de Souza W."/>
        </authorList>
    </citation>
    <scope>NUCLEOTIDE SEQUENCE [LARGE SCALE GENOMIC DNA]</scope>
    <source>
        <strain evidence="1">K</strain>
    </source>
</reference>
<name>A0A1J4JB46_9EUKA</name>
<dbReference type="AlphaFoldDB" id="A0A1J4JB46"/>
<dbReference type="VEuPathDB" id="TrichDB:TRFO_37469"/>
<dbReference type="PANTHER" id="PTHR34035">
    <property type="entry name" value="TESTIS-EXPRESSED PROTEIN 47"/>
    <property type="match status" value="1"/>
</dbReference>
<dbReference type="InterPro" id="IPR055308">
    <property type="entry name" value="TEX47-like"/>
</dbReference>
<dbReference type="RefSeq" id="XP_068349535.1">
    <property type="nucleotide sequence ID" value="XM_068511440.1"/>
</dbReference>
<proteinExistence type="predicted"/>
<dbReference type="Pfam" id="PF24787">
    <property type="entry name" value="TEX47"/>
    <property type="match status" value="1"/>
</dbReference>
<evidence type="ECO:0000313" key="1">
    <source>
        <dbReference type="EMBL" id="OHS96398.1"/>
    </source>
</evidence>
<dbReference type="OrthoDB" id="548795at2759"/>
<comment type="caution">
    <text evidence="1">The sequence shown here is derived from an EMBL/GenBank/DDBJ whole genome shotgun (WGS) entry which is preliminary data.</text>
</comment>
<gene>
    <name evidence="1" type="ORF">TRFO_37469</name>
</gene>
<keyword evidence="2" id="KW-1185">Reference proteome</keyword>
<accession>A0A1J4JB46</accession>
<dbReference type="EMBL" id="MLAK01001180">
    <property type="protein sequence ID" value="OHS96398.1"/>
    <property type="molecule type" value="Genomic_DNA"/>
</dbReference>
<organism evidence="1 2">
    <name type="scientific">Tritrichomonas foetus</name>
    <dbReference type="NCBI Taxonomy" id="1144522"/>
    <lineage>
        <taxon>Eukaryota</taxon>
        <taxon>Metamonada</taxon>
        <taxon>Parabasalia</taxon>
        <taxon>Tritrichomonadida</taxon>
        <taxon>Tritrichomonadidae</taxon>
        <taxon>Tritrichomonas</taxon>
    </lineage>
</organism>
<dbReference type="Proteomes" id="UP000179807">
    <property type="component" value="Unassembled WGS sequence"/>
</dbReference>
<evidence type="ECO:0000313" key="2">
    <source>
        <dbReference type="Proteomes" id="UP000179807"/>
    </source>
</evidence>